<feature type="transmembrane region" description="Helical" evidence="5">
    <location>
        <begin position="96"/>
        <end position="121"/>
    </location>
</feature>
<organism evidence="7">
    <name type="scientific">marine sediment metagenome</name>
    <dbReference type="NCBI Taxonomy" id="412755"/>
    <lineage>
        <taxon>unclassified sequences</taxon>
        <taxon>metagenomes</taxon>
        <taxon>ecological metagenomes</taxon>
    </lineage>
</organism>
<comment type="subcellular location">
    <subcellularLocation>
        <location evidence="1">Membrane</location>
        <topology evidence="1">Multi-pass membrane protein</topology>
    </subcellularLocation>
</comment>
<evidence type="ECO:0000256" key="2">
    <source>
        <dbReference type="ARBA" id="ARBA00022692"/>
    </source>
</evidence>
<feature type="transmembrane region" description="Helical" evidence="5">
    <location>
        <begin position="6"/>
        <end position="22"/>
    </location>
</feature>
<evidence type="ECO:0000313" key="7">
    <source>
        <dbReference type="EMBL" id="GAI13459.1"/>
    </source>
</evidence>
<dbReference type="AlphaFoldDB" id="X1N4E3"/>
<dbReference type="InterPro" id="IPR052730">
    <property type="entry name" value="Sugar_ABC_transporter"/>
</dbReference>
<evidence type="ECO:0000256" key="1">
    <source>
        <dbReference type="ARBA" id="ARBA00004141"/>
    </source>
</evidence>
<protein>
    <recommendedName>
        <fullName evidence="6">ABC transmembrane type-1 domain-containing protein</fullName>
    </recommendedName>
</protein>
<accession>X1N4E3</accession>
<dbReference type="PANTHER" id="PTHR43759:SF1">
    <property type="entry name" value="GLUCOSE IMPORT SYSTEM PERMEASE PROTEIN GLCT"/>
    <property type="match status" value="1"/>
</dbReference>
<keyword evidence="3 5" id="KW-1133">Transmembrane helix</keyword>
<evidence type="ECO:0000256" key="3">
    <source>
        <dbReference type="ARBA" id="ARBA00022989"/>
    </source>
</evidence>
<sequence length="127" mass="14380">ADVWAMAPFVFLFCYAGLRMVPRERYESAEIDGVSSWQKFRYITLPSIKGILMIAILIRAMDAFTKLFDIVYTLTGGGPAYATEVLPVYTYRVGLIFFRLGKGASIAMITLLVTIVMILIIRKIMKR</sequence>
<reference evidence="7" key="1">
    <citation type="journal article" date="2014" name="Front. Microbiol.">
        <title>High frequency of phylogenetically diverse reductive dehalogenase-homologous genes in deep subseafloor sedimentary metagenomes.</title>
        <authorList>
            <person name="Kawai M."/>
            <person name="Futagami T."/>
            <person name="Toyoda A."/>
            <person name="Takaki Y."/>
            <person name="Nishi S."/>
            <person name="Hori S."/>
            <person name="Arai W."/>
            <person name="Tsubouchi T."/>
            <person name="Morono Y."/>
            <person name="Uchiyama I."/>
            <person name="Ito T."/>
            <person name="Fujiyama A."/>
            <person name="Inagaki F."/>
            <person name="Takami H."/>
        </authorList>
    </citation>
    <scope>NUCLEOTIDE SEQUENCE</scope>
    <source>
        <strain evidence="7">Expedition CK06-06</strain>
    </source>
</reference>
<evidence type="ECO:0000256" key="4">
    <source>
        <dbReference type="ARBA" id="ARBA00023136"/>
    </source>
</evidence>
<dbReference type="InterPro" id="IPR000515">
    <property type="entry name" value="MetI-like"/>
</dbReference>
<dbReference type="EMBL" id="BARV01013268">
    <property type="protein sequence ID" value="GAI13459.1"/>
    <property type="molecule type" value="Genomic_DNA"/>
</dbReference>
<comment type="caution">
    <text evidence="7">The sequence shown here is derived from an EMBL/GenBank/DDBJ whole genome shotgun (WGS) entry which is preliminary data.</text>
</comment>
<evidence type="ECO:0000256" key="5">
    <source>
        <dbReference type="SAM" id="Phobius"/>
    </source>
</evidence>
<dbReference type="PANTHER" id="PTHR43759">
    <property type="entry name" value="TREHALOSE TRANSPORT SYSTEM PERMEASE PROTEIN SUGA"/>
    <property type="match status" value="1"/>
</dbReference>
<proteinExistence type="predicted"/>
<gene>
    <name evidence="7" type="ORF">S06H3_24073</name>
</gene>
<dbReference type="GO" id="GO:0055085">
    <property type="term" value="P:transmembrane transport"/>
    <property type="evidence" value="ECO:0007669"/>
    <property type="project" value="InterPro"/>
</dbReference>
<dbReference type="SUPFAM" id="SSF161098">
    <property type="entry name" value="MetI-like"/>
    <property type="match status" value="1"/>
</dbReference>
<dbReference type="Pfam" id="PF00528">
    <property type="entry name" value="BPD_transp_1"/>
    <property type="match status" value="1"/>
</dbReference>
<dbReference type="CDD" id="cd06261">
    <property type="entry name" value="TM_PBP2"/>
    <property type="match status" value="1"/>
</dbReference>
<feature type="non-terminal residue" evidence="7">
    <location>
        <position position="1"/>
    </location>
</feature>
<feature type="transmembrane region" description="Helical" evidence="5">
    <location>
        <begin position="42"/>
        <end position="61"/>
    </location>
</feature>
<dbReference type="PROSITE" id="PS50928">
    <property type="entry name" value="ABC_TM1"/>
    <property type="match status" value="1"/>
</dbReference>
<feature type="domain" description="ABC transmembrane type-1" evidence="6">
    <location>
        <begin position="1"/>
        <end position="121"/>
    </location>
</feature>
<dbReference type="Gene3D" id="1.10.3720.10">
    <property type="entry name" value="MetI-like"/>
    <property type="match status" value="1"/>
</dbReference>
<evidence type="ECO:0000259" key="6">
    <source>
        <dbReference type="PROSITE" id="PS50928"/>
    </source>
</evidence>
<keyword evidence="4 5" id="KW-0472">Membrane</keyword>
<dbReference type="InterPro" id="IPR035906">
    <property type="entry name" value="MetI-like_sf"/>
</dbReference>
<dbReference type="GO" id="GO:0016020">
    <property type="term" value="C:membrane"/>
    <property type="evidence" value="ECO:0007669"/>
    <property type="project" value="UniProtKB-SubCell"/>
</dbReference>
<keyword evidence="2 5" id="KW-0812">Transmembrane</keyword>
<name>X1N4E3_9ZZZZ</name>